<dbReference type="InterPro" id="IPR053137">
    <property type="entry name" value="NLR-like"/>
</dbReference>
<dbReference type="EMBL" id="JAGTJS010000009">
    <property type="protein sequence ID" value="KAH7258796.1"/>
    <property type="molecule type" value="Genomic_DNA"/>
</dbReference>
<proteinExistence type="predicted"/>
<feature type="compositionally biased region" description="Polar residues" evidence="1">
    <location>
        <begin position="108"/>
        <end position="123"/>
    </location>
</feature>
<accession>A0A9P9HJZ0</accession>
<feature type="compositionally biased region" description="Basic and acidic residues" evidence="1">
    <location>
        <begin position="125"/>
        <end position="134"/>
    </location>
</feature>
<keyword evidence="4" id="KW-1185">Reference proteome</keyword>
<dbReference type="PANTHER" id="PTHR46082:SF11">
    <property type="entry name" value="AAA+ ATPASE DOMAIN-CONTAINING PROTEIN-RELATED"/>
    <property type="match status" value="1"/>
</dbReference>
<comment type="caution">
    <text evidence="3">The sequence shown here is derived from an EMBL/GenBank/DDBJ whole genome shotgun (WGS) entry which is preliminary data.</text>
</comment>
<evidence type="ECO:0000313" key="3">
    <source>
        <dbReference type="EMBL" id="KAH7258796.1"/>
    </source>
</evidence>
<feature type="region of interest" description="Disordered" evidence="1">
    <location>
        <begin position="108"/>
        <end position="182"/>
    </location>
</feature>
<evidence type="ECO:0000313" key="4">
    <source>
        <dbReference type="Proteomes" id="UP000736672"/>
    </source>
</evidence>
<evidence type="ECO:0000259" key="2">
    <source>
        <dbReference type="Pfam" id="PF01048"/>
    </source>
</evidence>
<evidence type="ECO:0000256" key="1">
    <source>
        <dbReference type="SAM" id="MobiDB-lite"/>
    </source>
</evidence>
<dbReference type="Pfam" id="PF01048">
    <property type="entry name" value="PNP_UDP_1"/>
    <property type="match status" value="1"/>
</dbReference>
<dbReference type="SUPFAM" id="SSF53167">
    <property type="entry name" value="Purine and uridine phosphorylases"/>
    <property type="match status" value="1"/>
</dbReference>
<name>A0A9P9HJZ0_FUSSL</name>
<dbReference type="InterPro" id="IPR035994">
    <property type="entry name" value="Nucleoside_phosphorylase_sf"/>
</dbReference>
<dbReference type="Proteomes" id="UP000736672">
    <property type="component" value="Unassembled WGS sequence"/>
</dbReference>
<dbReference type="InterPro" id="IPR000845">
    <property type="entry name" value="Nucleoside_phosphorylase_d"/>
</dbReference>
<dbReference type="GO" id="GO:0009116">
    <property type="term" value="P:nucleoside metabolic process"/>
    <property type="evidence" value="ECO:0007669"/>
    <property type="project" value="InterPro"/>
</dbReference>
<dbReference type="PANTHER" id="PTHR46082">
    <property type="entry name" value="ATP/GTP-BINDING PROTEIN-RELATED"/>
    <property type="match status" value="1"/>
</dbReference>
<feature type="domain" description="Nucleoside phosphorylase" evidence="2">
    <location>
        <begin position="1133"/>
        <end position="1398"/>
    </location>
</feature>
<sequence length="1430" mass="159367">MDAAAKKVQQLSQRILPEKPHHLSYSPDWRYHIPANESRQEHPKEWENTRLQYLTLISEADRGILLTRSYYDMRVEPQKPPPRDVSLLAKGGGEKKKLSLDDYENIKTTDLTSDTTPEPQSVQKGKIDHAKEKPGSWPGTVGETGDGRPRNSHTLHEAVPAVPPTDSGYASAPAMGSESTQVPAEQDISDTATEYSEVSTTANSRKQSYVREIVDDLFNKINWLSADENTQRRVSEILPELLKAFAQKVGYNGPTQMHRDVMAFVHRHRREIATALEGIGFKKHQEEPERSTPNSDGMSLEERMRLWFNKDSFEGGRMSPWWGKESVELDRAHEELQNLDPNDTRSQEPDNGLMGSYPRDGAGRTPEGAIKRAAEADNEEIPESWLLAYREFISGTEAYQWLVTRLRREFRLVPTEPNSIQSIGVVIISSLPSTHKISRSISTQSCSARFELKWDIFHFFQTQEYSDQPDKVLEGIITLTGSSLDAQAATCAQYMRQTWPFTGDTTLQLIKEVLKDGGYLRRCQLSGEPTLAVWVDGSKFITEASGVAVSIMEIGEHLAWLGAGLRTSTWQSGLVYGTSNISILPNNASSAQSGLQPSPTDITCEIGFTLEEAPQTIDNANGQCWHNIFKNPVLVRGYPIRRRVEWSTGLELPLNVMAGLARTQRVDRFNDKIYIKGFSTMLVPTRRNEDMICWHLIYDKDGNRISYLDDNVVQEQDVTHLNLESLRSAEAHYPVASSGLPNPDGHCAQAKTWVSAGRMVKGGQMLNLGTKDTLIHISRHGYVPRLQWLATRLVLLWDERDKRGWLINGTSALLHVLRASLKHDNEGDLQESNERFTADSAIEMLVKSKNRGLRLYGEKDGDLLLEDRIDHLYNILEKLIDHQADIAGYCGEKLDSKPRKYLEGWDFDFMLATTSELHARVATLDAGGKSWVDLTRAVHAVTLVGCGFGDIIRPANADICHHWTELPKQKYYIASCFSDLNRVVKQHGSLHNPFVRLSHNLPCRCRGASEKDQCEPVQTLFPLALSERLPPRTEATSQEKHGALIFGTTSYFLWVWGDTGFPQECEDGKVSDEADPDFLKDSGIGSSLAMSAPESGSNTRFMRSPSDFHAGNGIPDSEASVSCKTHSRRVYEVGIICALWKELKAVRVLFDSEHGNLERDEGDDNQYVLGTMANHMVVAACLPAGEYGTNSAASVASNMVRSFPTLKFCLLVGIAGGAPSQQNDIRLGDVVVGIAEGRSPGVVQYDLGKDKESNIFETTGSLRGPPRSLTSAINTLRSVPKPPSDPLKPHLDRITKLVPEYRRPAQEAVPCPTCRSSEKVCPDYHVRPRAPRPTTIHYGPLGSGNSVIKNATRRDELVREHGVLCFEMEAAGAVNTVSCLVIRGICDYCDVHKNDDWQNYAAATAAAYSKLLLVRDLNVDGWNLRGSEID</sequence>
<protein>
    <recommendedName>
        <fullName evidence="2">Nucleoside phosphorylase domain-containing protein</fullName>
    </recommendedName>
</protein>
<gene>
    <name evidence="3" type="ORF">B0J15DRAFT_535707</name>
</gene>
<dbReference type="OrthoDB" id="1577640at2759"/>
<feature type="compositionally biased region" description="Polar residues" evidence="1">
    <location>
        <begin position="1084"/>
        <end position="1101"/>
    </location>
</feature>
<organism evidence="3 4">
    <name type="scientific">Fusarium solani</name>
    <name type="common">Filamentous fungus</name>
    <dbReference type="NCBI Taxonomy" id="169388"/>
    <lineage>
        <taxon>Eukaryota</taxon>
        <taxon>Fungi</taxon>
        <taxon>Dikarya</taxon>
        <taxon>Ascomycota</taxon>
        <taxon>Pezizomycotina</taxon>
        <taxon>Sordariomycetes</taxon>
        <taxon>Hypocreomycetidae</taxon>
        <taxon>Hypocreales</taxon>
        <taxon>Nectriaceae</taxon>
        <taxon>Fusarium</taxon>
        <taxon>Fusarium solani species complex</taxon>
    </lineage>
</organism>
<dbReference type="GO" id="GO:0003824">
    <property type="term" value="F:catalytic activity"/>
    <property type="evidence" value="ECO:0007669"/>
    <property type="project" value="InterPro"/>
</dbReference>
<feature type="compositionally biased region" description="Basic and acidic residues" evidence="1">
    <location>
        <begin position="336"/>
        <end position="348"/>
    </location>
</feature>
<feature type="region of interest" description="Disordered" evidence="1">
    <location>
        <begin position="336"/>
        <end position="366"/>
    </location>
</feature>
<reference evidence="3" key="1">
    <citation type="journal article" date="2021" name="Nat. Commun.">
        <title>Genetic determinants of endophytism in the Arabidopsis root mycobiome.</title>
        <authorList>
            <person name="Mesny F."/>
            <person name="Miyauchi S."/>
            <person name="Thiergart T."/>
            <person name="Pickel B."/>
            <person name="Atanasova L."/>
            <person name="Karlsson M."/>
            <person name="Huettel B."/>
            <person name="Barry K.W."/>
            <person name="Haridas S."/>
            <person name="Chen C."/>
            <person name="Bauer D."/>
            <person name="Andreopoulos W."/>
            <person name="Pangilinan J."/>
            <person name="LaButti K."/>
            <person name="Riley R."/>
            <person name="Lipzen A."/>
            <person name="Clum A."/>
            <person name="Drula E."/>
            <person name="Henrissat B."/>
            <person name="Kohler A."/>
            <person name="Grigoriev I.V."/>
            <person name="Martin F.M."/>
            <person name="Hacquard S."/>
        </authorList>
    </citation>
    <scope>NUCLEOTIDE SEQUENCE</scope>
    <source>
        <strain evidence="3">FSSC 5 MPI-SDFR-AT-0091</strain>
    </source>
</reference>
<dbReference type="Gene3D" id="3.40.50.1580">
    <property type="entry name" value="Nucleoside phosphorylase domain"/>
    <property type="match status" value="1"/>
</dbReference>
<feature type="region of interest" description="Disordered" evidence="1">
    <location>
        <begin position="1082"/>
        <end position="1109"/>
    </location>
</feature>